<proteinExistence type="inferred from homology"/>
<dbReference type="Gene3D" id="2.60.40.200">
    <property type="entry name" value="Superoxide dismutase, copper/zinc binding domain"/>
    <property type="match status" value="1"/>
</dbReference>
<evidence type="ECO:0000259" key="3">
    <source>
        <dbReference type="Pfam" id="PF00080"/>
    </source>
</evidence>
<keyword evidence="2" id="KW-0186">Copper</keyword>
<organism evidence="4 5">
    <name type="scientific">Flavobacterium bernardetii</name>
    <dbReference type="NCBI Taxonomy" id="2813823"/>
    <lineage>
        <taxon>Bacteria</taxon>
        <taxon>Pseudomonadati</taxon>
        <taxon>Bacteroidota</taxon>
        <taxon>Flavobacteriia</taxon>
        <taxon>Flavobacteriales</taxon>
        <taxon>Flavobacteriaceae</taxon>
        <taxon>Flavobacterium</taxon>
    </lineage>
</organism>
<dbReference type="EMBL" id="JACRUN010000003">
    <property type="protein sequence ID" value="MBC5834643.1"/>
    <property type="molecule type" value="Genomic_DNA"/>
</dbReference>
<dbReference type="InterPro" id="IPR024134">
    <property type="entry name" value="SOD_Cu/Zn_/chaperone"/>
</dbReference>
<evidence type="ECO:0000256" key="2">
    <source>
        <dbReference type="RuleBase" id="RU000393"/>
    </source>
</evidence>
<comment type="cofactor">
    <cofactor evidence="2">
        <name>Zn(2+)</name>
        <dbReference type="ChEBI" id="CHEBI:29105"/>
    </cofactor>
    <text evidence="2">Binds 1 zinc ion per subunit.</text>
</comment>
<comment type="similarity">
    <text evidence="1 2">Belongs to the Cu-Zn superoxide dismutase family.</text>
</comment>
<sequence>MKSVLIYLGALFVAVNSCKPSTKTIGNELKLILEPKSKSKVSGYATFKEKNGKVTFEAHISGLTPGTHAIHIHEKADCSSVDAASAGGHWNPTFKNHGKWGSGECHKGDIGNFEADKNGFGTITLETDEWCIGCGDQTKDILGKGLIVHQNADDFVTQPTGNAGGRMACSAIIR</sequence>
<evidence type="ECO:0000256" key="1">
    <source>
        <dbReference type="ARBA" id="ARBA00010457"/>
    </source>
</evidence>
<dbReference type="EC" id="1.15.1.1" evidence="2"/>
<keyword evidence="2" id="KW-0560">Oxidoreductase</keyword>
<keyword evidence="2" id="KW-0862">Zinc</keyword>
<reference evidence="4 5" key="1">
    <citation type="submission" date="2020-08" db="EMBL/GenBank/DDBJ databases">
        <title>Description of novel Flavobacterium F-408 isolate.</title>
        <authorList>
            <person name="Saticioglu I.B."/>
            <person name="Duman M."/>
            <person name="Altun S."/>
        </authorList>
    </citation>
    <scope>NUCLEOTIDE SEQUENCE [LARGE SCALE GENOMIC DNA]</scope>
    <source>
        <strain evidence="4 5">F-408</strain>
    </source>
</reference>
<dbReference type="Pfam" id="PF00080">
    <property type="entry name" value="Sod_Cu"/>
    <property type="match status" value="1"/>
</dbReference>
<evidence type="ECO:0000313" key="5">
    <source>
        <dbReference type="Proteomes" id="UP000605990"/>
    </source>
</evidence>
<comment type="function">
    <text evidence="2">Destroys radicals which are normally produced within the cells and which are toxic to biological systems.</text>
</comment>
<evidence type="ECO:0000313" key="4">
    <source>
        <dbReference type="EMBL" id="MBC5834643.1"/>
    </source>
</evidence>
<dbReference type="CDD" id="cd00305">
    <property type="entry name" value="Cu-Zn_Superoxide_Dismutase"/>
    <property type="match status" value="1"/>
</dbReference>
<dbReference type="PROSITE" id="PS00332">
    <property type="entry name" value="SOD_CU_ZN_2"/>
    <property type="match status" value="1"/>
</dbReference>
<gene>
    <name evidence="4" type="ORF">H8R27_07075</name>
</gene>
<name>A0ABR7IXZ8_9FLAO</name>
<keyword evidence="5" id="KW-1185">Reference proteome</keyword>
<dbReference type="InterPro" id="IPR018152">
    <property type="entry name" value="SOD_Cu/Zn_BS"/>
</dbReference>
<comment type="cofactor">
    <cofactor evidence="2">
        <name>Cu cation</name>
        <dbReference type="ChEBI" id="CHEBI:23378"/>
    </cofactor>
    <text evidence="2">Binds 1 copper ion per subunit.</text>
</comment>
<dbReference type="InterPro" id="IPR036423">
    <property type="entry name" value="SOD-like_Cu/Zn_dom_sf"/>
</dbReference>
<accession>A0ABR7IXZ8</accession>
<protein>
    <recommendedName>
        <fullName evidence="2">Superoxide dismutase [Cu-Zn]</fullName>
        <ecNumber evidence="2">1.15.1.1</ecNumber>
    </recommendedName>
</protein>
<feature type="domain" description="Superoxide dismutase copper/zinc binding" evidence="3">
    <location>
        <begin position="41"/>
        <end position="172"/>
    </location>
</feature>
<keyword evidence="2" id="KW-0479">Metal-binding</keyword>
<comment type="catalytic activity">
    <reaction evidence="2">
        <text>2 superoxide + 2 H(+) = H2O2 + O2</text>
        <dbReference type="Rhea" id="RHEA:20696"/>
        <dbReference type="ChEBI" id="CHEBI:15378"/>
        <dbReference type="ChEBI" id="CHEBI:15379"/>
        <dbReference type="ChEBI" id="CHEBI:16240"/>
        <dbReference type="ChEBI" id="CHEBI:18421"/>
        <dbReference type="EC" id="1.15.1.1"/>
    </reaction>
</comment>
<dbReference type="Proteomes" id="UP000605990">
    <property type="component" value="Unassembled WGS sequence"/>
</dbReference>
<comment type="caution">
    <text evidence="4">The sequence shown here is derived from an EMBL/GenBank/DDBJ whole genome shotgun (WGS) entry which is preliminary data.</text>
</comment>
<dbReference type="PANTHER" id="PTHR10003">
    <property type="entry name" value="SUPEROXIDE DISMUTASE CU-ZN -RELATED"/>
    <property type="match status" value="1"/>
</dbReference>
<dbReference type="SUPFAM" id="SSF49329">
    <property type="entry name" value="Cu,Zn superoxide dismutase-like"/>
    <property type="match status" value="1"/>
</dbReference>
<dbReference type="RefSeq" id="WP_166127441.1">
    <property type="nucleotide sequence ID" value="NZ_JAANOQ010000004.1"/>
</dbReference>
<dbReference type="InterPro" id="IPR001424">
    <property type="entry name" value="SOD_Cu_Zn_dom"/>
</dbReference>